<sequence length="148" mass="15461">MSQTPAKPFATSHAPMIEALLNAGLRLAEALREENEALARLDLSSASRLATAKLQASDCFSAAFGTAMKTGGSAQGELRGAAEKLATRLRDLSEENRRLLERAIGLQSRVIETIAGAAIPASRPTTYGGVGERAMARQAPALAVSARA</sequence>
<keyword evidence="3" id="KW-1185">Reference proteome</keyword>
<evidence type="ECO:0008006" key="4">
    <source>
        <dbReference type="Google" id="ProtNLM"/>
    </source>
</evidence>
<proteinExistence type="predicted"/>
<accession>A0ABV6IL81</accession>
<dbReference type="RefSeq" id="WP_377047995.1">
    <property type="nucleotide sequence ID" value="NZ_JBHLVZ010000001.1"/>
</dbReference>
<evidence type="ECO:0000313" key="2">
    <source>
        <dbReference type="EMBL" id="MFC0383984.1"/>
    </source>
</evidence>
<dbReference type="EMBL" id="JBHLVZ010000001">
    <property type="protein sequence ID" value="MFC0383984.1"/>
    <property type="molecule type" value="Genomic_DNA"/>
</dbReference>
<protein>
    <recommendedName>
        <fullName evidence="4">Flagellar protein FlgN</fullName>
    </recommendedName>
</protein>
<keyword evidence="1" id="KW-0175">Coiled coil</keyword>
<name>A0ABV6IL81_9PROT</name>
<reference evidence="2 3" key="1">
    <citation type="submission" date="2024-09" db="EMBL/GenBank/DDBJ databases">
        <authorList>
            <person name="Sun Q."/>
            <person name="Mori K."/>
        </authorList>
    </citation>
    <scope>NUCLEOTIDE SEQUENCE [LARGE SCALE GENOMIC DNA]</scope>
    <source>
        <strain evidence="2 3">CCM 7468</strain>
    </source>
</reference>
<gene>
    <name evidence="2" type="ORF">ACFFIC_00280</name>
</gene>
<evidence type="ECO:0000313" key="3">
    <source>
        <dbReference type="Proteomes" id="UP001589789"/>
    </source>
</evidence>
<dbReference type="Proteomes" id="UP001589789">
    <property type="component" value="Unassembled WGS sequence"/>
</dbReference>
<feature type="coiled-coil region" evidence="1">
    <location>
        <begin position="82"/>
        <end position="109"/>
    </location>
</feature>
<comment type="caution">
    <text evidence="2">The sequence shown here is derived from an EMBL/GenBank/DDBJ whole genome shotgun (WGS) entry which is preliminary data.</text>
</comment>
<organism evidence="2 3">
    <name type="scientific">Muricoccus vinaceus</name>
    <dbReference type="NCBI Taxonomy" id="424704"/>
    <lineage>
        <taxon>Bacteria</taxon>
        <taxon>Pseudomonadati</taxon>
        <taxon>Pseudomonadota</taxon>
        <taxon>Alphaproteobacteria</taxon>
        <taxon>Acetobacterales</taxon>
        <taxon>Roseomonadaceae</taxon>
        <taxon>Muricoccus</taxon>
    </lineage>
</organism>
<evidence type="ECO:0000256" key="1">
    <source>
        <dbReference type="SAM" id="Coils"/>
    </source>
</evidence>